<feature type="region of interest" description="Disordered" evidence="1">
    <location>
        <begin position="1"/>
        <end position="24"/>
    </location>
</feature>
<dbReference type="HOGENOM" id="CLU_1366233_0_0_1"/>
<gene>
    <name evidence="2" type="ORF">DOTSEDRAFT_37246</name>
</gene>
<accession>N1PCV8</accession>
<evidence type="ECO:0000313" key="2">
    <source>
        <dbReference type="EMBL" id="EME40403.1"/>
    </source>
</evidence>
<sequence>MSTPEPFCSMCGQTGHTYTKKDDEKEMKAQGAAMRRNVEQKMKAALINAADEATALGAHYSALNAFRTLEVSGPAKATDLMSKAPETNDTSKLSRSKRKKLAKTVERKPQTILELFKAEGSDQLPGWAEVFGDAVPQNAEAKRRFTTGVNNVYKGRAGLVKDGLLHQKLIERSINPKEHGMKFADEMDEEMEEADENSKN</sequence>
<organism evidence="2 3">
    <name type="scientific">Dothistroma septosporum (strain NZE10 / CBS 128990)</name>
    <name type="common">Red band needle blight fungus</name>
    <name type="synonym">Mycosphaerella pini</name>
    <dbReference type="NCBI Taxonomy" id="675120"/>
    <lineage>
        <taxon>Eukaryota</taxon>
        <taxon>Fungi</taxon>
        <taxon>Dikarya</taxon>
        <taxon>Ascomycota</taxon>
        <taxon>Pezizomycotina</taxon>
        <taxon>Dothideomycetes</taxon>
        <taxon>Dothideomycetidae</taxon>
        <taxon>Mycosphaerellales</taxon>
        <taxon>Mycosphaerellaceae</taxon>
        <taxon>Dothistroma</taxon>
    </lineage>
</organism>
<evidence type="ECO:0000313" key="3">
    <source>
        <dbReference type="Proteomes" id="UP000016933"/>
    </source>
</evidence>
<dbReference type="EMBL" id="KB446543">
    <property type="protein sequence ID" value="EME40403.1"/>
    <property type="molecule type" value="Genomic_DNA"/>
</dbReference>
<proteinExistence type="predicted"/>
<protein>
    <submittedName>
        <fullName evidence="2">Uncharacterized protein</fullName>
    </submittedName>
</protein>
<feature type="region of interest" description="Disordered" evidence="1">
    <location>
        <begin position="77"/>
        <end position="104"/>
    </location>
</feature>
<reference evidence="2 3" key="2">
    <citation type="journal article" date="2012" name="PLoS Pathog.">
        <title>Diverse lifestyles and strategies of plant pathogenesis encoded in the genomes of eighteen Dothideomycetes fungi.</title>
        <authorList>
            <person name="Ohm R.A."/>
            <person name="Feau N."/>
            <person name="Henrissat B."/>
            <person name="Schoch C.L."/>
            <person name="Horwitz B.A."/>
            <person name="Barry K.W."/>
            <person name="Condon B.J."/>
            <person name="Copeland A.C."/>
            <person name="Dhillon B."/>
            <person name="Glaser F."/>
            <person name="Hesse C.N."/>
            <person name="Kosti I."/>
            <person name="LaButti K."/>
            <person name="Lindquist E.A."/>
            <person name="Lucas S."/>
            <person name="Salamov A.A."/>
            <person name="Bradshaw R.E."/>
            <person name="Ciuffetti L."/>
            <person name="Hamelin R.C."/>
            <person name="Kema G.H.J."/>
            <person name="Lawrence C."/>
            <person name="Scott J.A."/>
            <person name="Spatafora J.W."/>
            <person name="Turgeon B.G."/>
            <person name="de Wit P.J.G.M."/>
            <person name="Zhong S."/>
            <person name="Goodwin S.B."/>
            <person name="Grigoriev I.V."/>
        </authorList>
    </citation>
    <scope>NUCLEOTIDE SEQUENCE [LARGE SCALE GENOMIC DNA]</scope>
    <source>
        <strain evidence="3">NZE10 / CBS 128990</strain>
    </source>
</reference>
<dbReference type="AlphaFoldDB" id="N1PCV8"/>
<keyword evidence="3" id="KW-1185">Reference proteome</keyword>
<name>N1PCV8_DOTSN</name>
<evidence type="ECO:0000256" key="1">
    <source>
        <dbReference type="SAM" id="MobiDB-lite"/>
    </source>
</evidence>
<reference evidence="3" key="1">
    <citation type="journal article" date="2012" name="PLoS Genet.">
        <title>The genomes of the fungal plant pathogens Cladosporium fulvum and Dothistroma septosporum reveal adaptation to different hosts and lifestyles but also signatures of common ancestry.</title>
        <authorList>
            <person name="de Wit P.J.G.M."/>
            <person name="van der Burgt A."/>
            <person name="Oekmen B."/>
            <person name="Stergiopoulos I."/>
            <person name="Abd-Elsalam K.A."/>
            <person name="Aerts A.L."/>
            <person name="Bahkali A.H."/>
            <person name="Beenen H.G."/>
            <person name="Chettri P."/>
            <person name="Cox M.P."/>
            <person name="Datema E."/>
            <person name="de Vries R.P."/>
            <person name="Dhillon B."/>
            <person name="Ganley A.R."/>
            <person name="Griffiths S.A."/>
            <person name="Guo Y."/>
            <person name="Hamelin R.C."/>
            <person name="Henrissat B."/>
            <person name="Kabir M.S."/>
            <person name="Jashni M.K."/>
            <person name="Kema G."/>
            <person name="Klaubauf S."/>
            <person name="Lapidus A."/>
            <person name="Levasseur A."/>
            <person name="Lindquist E."/>
            <person name="Mehrabi R."/>
            <person name="Ohm R.A."/>
            <person name="Owen T.J."/>
            <person name="Salamov A."/>
            <person name="Schwelm A."/>
            <person name="Schijlen E."/>
            <person name="Sun H."/>
            <person name="van den Burg H.A."/>
            <person name="van Ham R.C.H.J."/>
            <person name="Zhang S."/>
            <person name="Goodwin S.B."/>
            <person name="Grigoriev I.V."/>
            <person name="Collemare J."/>
            <person name="Bradshaw R.E."/>
        </authorList>
    </citation>
    <scope>NUCLEOTIDE SEQUENCE [LARGE SCALE GENOMIC DNA]</scope>
    <source>
        <strain evidence="3">NZE10 / CBS 128990</strain>
    </source>
</reference>
<dbReference type="Proteomes" id="UP000016933">
    <property type="component" value="Unassembled WGS sequence"/>
</dbReference>